<dbReference type="AlphaFoldDB" id="A0AAN9M9N4"/>
<proteinExistence type="predicted"/>
<dbReference type="AntiFam" id="ANF00029">
    <property type="entry name" value="Antisense to 16S rRNA"/>
</dbReference>
<organism evidence="1 2">
    <name type="scientific">Canavalia gladiata</name>
    <name type="common">Sword bean</name>
    <name type="synonym">Dolichos gladiatus</name>
    <dbReference type="NCBI Taxonomy" id="3824"/>
    <lineage>
        <taxon>Eukaryota</taxon>
        <taxon>Viridiplantae</taxon>
        <taxon>Streptophyta</taxon>
        <taxon>Embryophyta</taxon>
        <taxon>Tracheophyta</taxon>
        <taxon>Spermatophyta</taxon>
        <taxon>Magnoliopsida</taxon>
        <taxon>eudicotyledons</taxon>
        <taxon>Gunneridae</taxon>
        <taxon>Pentapetalae</taxon>
        <taxon>rosids</taxon>
        <taxon>fabids</taxon>
        <taxon>Fabales</taxon>
        <taxon>Fabaceae</taxon>
        <taxon>Papilionoideae</taxon>
        <taxon>50 kb inversion clade</taxon>
        <taxon>NPAAA clade</taxon>
        <taxon>indigoferoid/millettioid clade</taxon>
        <taxon>Phaseoleae</taxon>
        <taxon>Canavalia</taxon>
    </lineage>
</organism>
<dbReference type="EMBL" id="JAYMYQ010000002">
    <property type="protein sequence ID" value="KAK7350442.1"/>
    <property type="molecule type" value="Genomic_DNA"/>
</dbReference>
<accession>A0AAN9M9N4</accession>
<keyword evidence="2" id="KW-1185">Reference proteome</keyword>
<protein>
    <submittedName>
        <fullName evidence="1">Uncharacterized protein</fullName>
    </submittedName>
</protein>
<name>A0AAN9M9N4_CANGL</name>
<comment type="caution">
    <text evidence="1">The sequence shown here is derived from an EMBL/GenBank/DDBJ whole genome shotgun (WGS) entry which is preliminary data.</text>
</comment>
<evidence type="ECO:0000313" key="2">
    <source>
        <dbReference type="Proteomes" id="UP001367508"/>
    </source>
</evidence>
<evidence type="ECO:0000313" key="1">
    <source>
        <dbReference type="EMBL" id="KAK7350442.1"/>
    </source>
</evidence>
<sequence>MLSFLHLEAYESRGKLVFGLDPIVKRTDIHAYGGKSPISKEMNIGKDHLMTAWCVTLFEVIKWSDIVTEWELNTVPETIESKLGVIGRLDIQAFVAAGYGPKCSHIKHGVAYGQPLVKCPSNIGKSFPSSLLIVNDIHSGYGAWPSSNITISLVGPNNGVERVGVQNGNMLMDILQLHKWQLQQSQNRYSDSVTGGVYKAQERIHRRMAHRRLLAIPASWLRSLRDLTQHLTARADDNHAPPVSAFPKAPLSLKRIRGMSSPGKYPSFTARTTGVSNPIHSPSFRLSVSVSAQQSAFAVGVLSDVYAFHRSTGHSLCPYRTSS</sequence>
<reference evidence="1 2" key="1">
    <citation type="submission" date="2024-01" db="EMBL/GenBank/DDBJ databases">
        <title>The genomes of 5 underutilized Papilionoideae crops provide insights into root nodulation and disease resistanc.</title>
        <authorList>
            <person name="Jiang F."/>
        </authorList>
    </citation>
    <scope>NUCLEOTIDE SEQUENCE [LARGE SCALE GENOMIC DNA]</scope>
    <source>
        <strain evidence="1">LVBAO_FW01</strain>
        <tissue evidence="1">Leaves</tissue>
    </source>
</reference>
<gene>
    <name evidence="1" type="ORF">VNO77_09087</name>
</gene>
<dbReference type="Proteomes" id="UP001367508">
    <property type="component" value="Unassembled WGS sequence"/>
</dbReference>